<organism evidence="2">
    <name type="scientific">Anopheles darlingi</name>
    <name type="common">Mosquito</name>
    <dbReference type="NCBI Taxonomy" id="43151"/>
    <lineage>
        <taxon>Eukaryota</taxon>
        <taxon>Metazoa</taxon>
        <taxon>Ecdysozoa</taxon>
        <taxon>Arthropoda</taxon>
        <taxon>Hexapoda</taxon>
        <taxon>Insecta</taxon>
        <taxon>Pterygota</taxon>
        <taxon>Neoptera</taxon>
        <taxon>Endopterygota</taxon>
        <taxon>Diptera</taxon>
        <taxon>Nematocera</taxon>
        <taxon>Culicoidea</taxon>
        <taxon>Culicidae</taxon>
        <taxon>Anophelinae</taxon>
        <taxon>Anopheles</taxon>
    </lineage>
</organism>
<reference evidence="2" key="1">
    <citation type="submission" date="2018-01" db="EMBL/GenBank/DDBJ databases">
        <title>An insight into the sialome of Amazonian anophelines.</title>
        <authorList>
            <person name="Ribeiro J.M."/>
            <person name="Scarpassa V."/>
            <person name="Calvo E."/>
        </authorList>
    </citation>
    <scope>NUCLEOTIDE SEQUENCE</scope>
</reference>
<feature type="chain" id="PRO_5014701745" evidence="1">
    <location>
        <begin position="20"/>
        <end position="79"/>
    </location>
</feature>
<evidence type="ECO:0000256" key="1">
    <source>
        <dbReference type="SAM" id="SignalP"/>
    </source>
</evidence>
<name>A0A2M4DRI5_ANODA</name>
<accession>A0A2M4DRI5</accession>
<dbReference type="EMBL" id="GGFL01015988">
    <property type="protein sequence ID" value="MBW80166.1"/>
    <property type="molecule type" value="Transcribed_RNA"/>
</dbReference>
<feature type="signal peptide" evidence="1">
    <location>
        <begin position="1"/>
        <end position="19"/>
    </location>
</feature>
<dbReference type="AlphaFoldDB" id="A0A2M4DRI5"/>
<protein>
    <submittedName>
        <fullName evidence="2">Putative secreted protein</fullName>
    </submittedName>
</protein>
<proteinExistence type="predicted"/>
<sequence length="79" mass="8927">MIIIIVVVVVVGGSSMAAGDHLTRWGVHLLWEIRKFFSSTLQDDRASFMHNGVYLQQSIALCTRPNCAFDQRQKKNSSF</sequence>
<evidence type="ECO:0000313" key="2">
    <source>
        <dbReference type="EMBL" id="MBW80166.1"/>
    </source>
</evidence>
<keyword evidence="1" id="KW-0732">Signal</keyword>